<comment type="caution">
    <text evidence="4">The sequence shown here is derived from an EMBL/GenBank/DDBJ whole genome shotgun (WGS) entry which is preliminary data.</text>
</comment>
<reference evidence="4 5" key="1">
    <citation type="submission" date="2019-08" db="EMBL/GenBank/DDBJ databases">
        <title>Sphingorhabdus soil sp. nov., isolated from arctic soil.</title>
        <authorList>
            <person name="Liu Y."/>
        </authorList>
    </citation>
    <scope>NUCLEOTIDE SEQUENCE [LARGE SCALE GENOMIC DNA]</scope>
    <source>
        <strain evidence="4 5">D-2Q-5-6</strain>
    </source>
</reference>
<dbReference type="CDD" id="cd01300">
    <property type="entry name" value="YtcJ_like"/>
    <property type="match status" value="1"/>
</dbReference>
<dbReference type="AlphaFoldDB" id="A0A5C6U9Q5"/>
<evidence type="ECO:0000256" key="2">
    <source>
        <dbReference type="SAM" id="SignalP"/>
    </source>
</evidence>
<feature type="chain" id="PRO_5022846719" evidence="2">
    <location>
        <begin position="25"/>
        <end position="580"/>
    </location>
</feature>
<gene>
    <name evidence="4" type="ORF">FSZ31_11510</name>
</gene>
<feature type="signal peptide" evidence="2">
    <location>
        <begin position="1"/>
        <end position="24"/>
    </location>
</feature>
<keyword evidence="2" id="KW-0732">Signal</keyword>
<dbReference type="Gene3D" id="3.10.310.70">
    <property type="match status" value="1"/>
</dbReference>
<dbReference type="PANTHER" id="PTHR22642">
    <property type="entry name" value="IMIDAZOLONEPROPIONASE"/>
    <property type="match status" value="1"/>
</dbReference>
<dbReference type="RefSeq" id="WP_147123533.1">
    <property type="nucleotide sequence ID" value="NZ_VOPY01000003.1"/>
</dbReference>
<name>A0A5C6U9Q5_9SPHN</name>
<sequence length="580" mass="62432">MMMTRFARAALVALLVTTSAPAFADGLVDNVDGFTLDDAGQVVRFTGIVVSDDGHVKKLLAKKDKRPKDGLTYRYDGEGRHLMPGLIDAHGHVIGLGFQALLLDLSDTSSLAEALDRIAKYSAANPDVPWILGRGWNQEKWGLGRYPTAAELDAVTGNRPAFLERVDGHASWANSKAIAAAQVTAKTPTPEGGRVEMANGKPAGVFVDNAQSLVQRVVPQPLPRDYDRALAAAQAILLENGITAIADMGTDMPAWQAFRRAGDLNRLNVRIISYGMGIENMVAIAGPHPTPWLYEDRLRMVGVKLYLDGALGSRGAWLKAPYADAPDQTGLPMLSYSELRNKLVRASMDGFQVAVHAIGDRANQEVLDAIDSVVDRFGGDRRWRIEHAQIVDPADLPRFGKNGIVASMQPVHQTSDWKMATVRMGPDLSPTGRLGGAYAWGSMLRNGAHLAFGSDVPVESPNPFPGIAVAMTRLDAEGQPLGGWIPRERVTREQAIAAFTTGGAYAGFAEDRLGSLTPGKRADFVLLDIDPLTADPETIRNAKVAETWIGGQRAYVRGNTPRPAEETKAVRGANAAPEGR</sequence>
<dbReference type="InterPro" id="IPR033932">
    <property type="entry name" value="YtcJ-like"/>
</dbReference>
<dbReference type="PANTHER" id="PTHR22642:SF2">
    <property type="entry name" value="PROTEIN LONG AFTER FAR-RED 3"/>
    <property type="match status" value="1"/>
</dbReference>
<dbReference type="GO" id="GO:0016810">
    <property type="term" value="F:hydrolase activity, acting on carbon-nitrogen (but not peptide) bonds"/>
    <property type="evidence" value="ECO:0007669"/>
    <property type="project" value="InterPro"/>
</dbReference>
<keyword evidence="4" id="KW-0378">Hydrolase</keyword>
<organism evidence="4 5">
    <name type="scientific">Flavisphingopyxis soli</name>
    <dbReference type="NCBI Taxonomy" id="2601267"/>
    <lineage>
        <taxon>Bacteria</taxon>
        <taxon>Pseudomonadati</taxon>
        <taxon>Pseudomonadota</taxon>
        <taxon>Alphaproteobacteria</taxon>
        <taxon>Sphingomonadales</taxon>
        <taxon>Sphingopyxidaceae</taxon>
        <taxon>Flavisphingopyxis</taxon>
    </lineage>
</organism>
<dbReference type="Gene3D" id="2.30.40.10">
    <property type="entry name" value="Urease, subunit C, domain 1"/>
    <property type="match status" value="1"/>
</dbReference>
<dbReference type="Gene3D" id="3.20.20.140">
    <property type="entry name" value="Metal-dependent hydrolases"/>
    <property type="match status" value="1"/>
</dbReference>
<evidence type="ECO:0000313" key="4">
    <source>
        <dbReference type="EMBL" id="TXC68298.1"/>
    </source>
</evidence>
<dbReference type="InterPro" id="IPR013108">
    <property type="entry name" value="Amidohydro_3"/>
</dbReference>
<feature type="region of interest" description="Disordered" evidence="1">
    <location>
        <begin position="557"/>
        <end position="580"/>
    </location>
</feature>
<dbReference type="SUPFAM" id="SSF51556">
    <property type="entry name" value="Metallo-dependent hydrolases"/>
    <property type="match status" value="1"/>
</dbReference>
<keyword evidence="5" id="KW-1185">Reference proteome</keyword>
<protein>
    <submittedName>
        <fullName evidence="4">Amidohydrolase family protein</fullName>
    </submittedName>
</protein>
<dbReference type="Pfam" id="PF07969">
    <property type="entry name" value="Amidohydro_3"/>
    <property type="match status" value="1"/>
</dbReference>
<feature type="domain" description="Amidohydrolase 3" evidence="3">
    <location>
        <begin position="76"/>
        <end position="555"/>
    </location>
</feature>
<accession>A0A5C6U9Q5</accession>
<dbReference type="EMBL" id="VOPY01000003">
    <property type="protein sequence ID" value="TXC68298.1"/>
    <property type="molecule type" value="Genomic_DNA"/>
</dbReference>
<proteinExistence type="predicted"/>
<evidence type="ECO:0000313" key="5">
    <source>
        <dbReference type="Proteomes" id="UP000321129"/>
    </source>
</evidence>
<evidence type="ECO:0000256" key="1">
    <source>
        <dbReference type="SAM" id="MobiDB-lite"/>
    </source>
</evidence>
<dbReference type="InterPro" id="IPR032466">
    <property type="entry name" value="Metal_Hydrolase"/>
</dbReference>
<dbReference type="OrthoDB" id="9811399at2"/>
<dbReference type="Proteomes" id="UP000321129">
    <property type="component" value="Unassembled WGS sequence"/>
</dbReference>
<dbReference type="SUPFAM" id="SSF51338">
    <property type="entry name" value="Composite domain of metallo-dependent hydrolases"/>
    <property type="match status" value="1"/>
</dbReference>
<evidence type="ECO:0000259" key="3">
    <source>
        <dbReference type="Pfam" id="PF07969"/>
    </source>
</evidence>
<dbReference type="InterPro" id="IPR011059">
    <property type="entry name" value="Metal-dep_hydrolase_composite"/>
</dbReference>